<keyword evidence="1" id="KW-0812">Transmembrane</keyword>
<dbReference type="RefSeq" id="WP_283229586.1">
    <property type="nucleotide sequence ID" value="NZ_JASGBQ010000001.1"/>
</dbReference>
<evidence type="ECO:0000256" key="1">
    <source>
        <dbReference type="SAM" id="Phobius"/>
    </source>
</evidence>
<feature type="transmembrane region" description="Helical" evidence="1">
    <location>
        <begin position="12"/>
        <end position="37"/>
    </location>
</feature>
<sequence>MRTLKAILMAPVRVIVFFTQIVLTLGVVIFGAAGGIVTKAGEIVGGLLILGSLLCVATGQVSGDIFLKMFLGGVAFAAVPAVITKLGEEGILWAKDALYKLV</sequence>
<name>A0AAP4BAY0_9FIRM</name>
<proteinExistence type="predicted"/>
<feature type="transmembrane region" description="Helical" evidence="1">
    <location>
        <begin position="43"/>
        <end position="59"/>
    </location>
</feature>
<keyword evidence="3" id="KW-1185">Reference proteome</keyword>
<keyword evidence="1" id="KW-0472">Membrane</keyword>
<evidence type="ECO:0000313" key="3">
    <source>
        <dbReference type="Proteomes" id="UP001300383"/>
    </source>
</evidence>
<dbReference type="EMBL" id="JASGBQ010000001">
    <property type="protein sequence ID" value="MDI9241084.1"/>
    <property type="molecule type" value="Genomic_DNA"/>
</dbReference>
<protein>
    <submittedName>
        <fullName evidence="2">Uncharacterized protein</fullName>
    </submittedName>
</protein>
<dbReference type="Proteomes" id="UP001300383">
    <property type="component" value="Unassembled WGS sequence"/>
</dbReference>
<keyword evidence="1" id="KW-1133">Transmembrane helix</keyword>
<accession>A0AAP4BAY0</accession>
<organism evidence="2 3">
    <name type="scientific">Fusibacillus kribbianus</name>
    <dbReference type="NCBI Taxonomy" id="3044208"/>
    <lineage>
        <taxon>Bacteria</taxon>
        <taxon>Bacillati</taxon>
        <taxon>Bacillota</taxon>
        <taxon>Clostridia</taxon>
        <taxon>Lachnospirales</taxon>
        <taxon>Lachnospiraceae</taxon>
        <taxon>Fusibacillus</taxon>
    </lineage>
</organism>
<reference evidence="2 3" key="1">
    <citation type="submission" date="2023-05" db="EMBL/GenBank/DDBJ databases">
        <title>[ruminococcus] sp. nov., isolated from a pig farm feces dump.</title>
        <authorList>
            <person name="Chang Y.-H."/>
        </authorList>
    </citation>
    <scope>NUCLEOTIDE SEQUENCE [LARGE SCALE GENOMIC DNA]</scope>
    <source>
        <strain evidence="2 3">YH-rum2234</strain>
    </source>
</reference>
<gene>
    <name evidence="2" type="ORF">QJ036_01150</name>
</gene>
<dbReference type="AlphaFoldDB" id="A0AAP4BAY0"/>
<comment type="caution">
    <text evidence="2">The sequence shown here is derived from an EMBL/GenBank/DDBJ whole genome shotgun (WGS) entry which is preliminary data.</text>
</comment>
<evidence type="ECO:0000313" key="2">
    <source>
        <dbReference type="EMBL" id="MDI9241084.1"/>
    </source>
</evidence>